<reference evidence="5 6" key="1">
    <citation type="journal article" date="2019" name="Sci. Rep.">
        <title>Orb-weaving spider Araneus ventricosus genome elucidates the spidroin gene catalogue.</title>
        <authorList>
            <person name="Kono N."/>
            <person name="Nakamura H."/>
            <person name="Ohtoshi R."/>
            <person name="Moran D.A.P."/>
            <person name="Shinohara A."/>
            <person name="Yoshida Y."/>
            <person name="Fujiwara M."/>
            <person name="Mori M."/>
            <person name="Tomita M."/>
            <person name="Arakawa K."/>
        </authorList>
    </citation>
    <scope>NUCLEOTIDE SEQUENCE [LARGE SCALE GENOMIC DNA]</scope>
</reference>
<dbReference type="GO" id="GO:0060074">
    <property type="term" value="P:synapse maturation"/>
    <property type="evidence" value="ECO:0007669"/>
    <property type="project" value="TreeGrafter"/>
</dbReference>
<dbReference type="InterPro" id="IPR035976">
    <property type="entry name" value="Sushi/SCR/CCP_sf"/>
</dbReference>
<evidence type="ECO:0000313" key="5">
    <source>
        <dbReference type="EMBL" id="GBM89510.1"/>
    </source>
</evidence>
<feature type="domain" description="Sushi" evidence="4">
    <location>
        <begin position="2"/>
        <end position="53"/>
    </location>
</feature>
<feature type="domain" description="Sushi" evidence="4">
    <location>
        <begin position="62"/>
        <end position="123"/>
    </location>
</feature>
<comment type="caution">
    <text evidence="3">Lacks conserved residue(s) required for the propagation of feature annotation.</text>
</comment>
<organism evidence="5 6">
    <name type="scientific">Araneus ventricosus</name>
    <name type="common">Orbweaver spider</name>
    <name type="synonym">Epeira ventricosa</name>
    <dbReference type="NCBI Taxonomy" id="182803"/>
    <lineage>
        <taxon>Eukaryota</taxon>
        <taxon>Metazoa</taxon>
        <taxon>Ecdysozoa</taxon>
        <taxon>Arthropoda</taxon>
        <taxon>Chelicerata</taxon>
        <taxon>Arachnida</taxon>
        <taxon>Araneae</taxon>
        <taxon>Araneomorphae</taxon>
        <taxon>Entelegynae</taxon>
        <taxon>Araneoidea</taxon>
        <taxon>Araneidae</taxon>
        <taxon>Araneus</taxon>
    </lineage>
</organism>
<comment type="caution">
    <text evidence="5">The sequence shown here is derived from an EMBL/GenBank/DDBJ whole genome shotgun (WGS) entry which is preliminary data.</text>
</comment>
<dbReference type="Gene3D" id="2.10.70.10">
    <property type="entry name" value="Complement Module, domain 1"/>
    <property type="match status" value="2"/>
</dbReference>
<feature type="disulfide bond" evidence="3">
    <location>
        <begin position="24"/>
        <end position="51"/>
    </location>
</feature>
<dbReference type="CDD" id="cd00033">
    <property type="entry name" value="CCP"/>
    <property type="match status" value="2"/>
</dbReference>
<dbReference type="SUPFAM" id="SSF57535">
    <property type="entry name" value="Complement control module/SCR domain"/>
    <property type="match status" value="2"/>
</dbReference>
<feature type="non-terminal residue" evidence="5">
    <location>
        <position position="1"/>
    </location>
</feature>
<evidence type="ECO:0000256" key="3">
    <source>
        <dbReference type="PROSITE-ProRule" id="PRU00302"/>
    </source>
</evidence>
<accession>A0A4Y2JHE2</accession>
<dbReference type="AlphaFoldDB" id="A0A4Y2JHE2"/>
<dbReference type="OrthoDB" id="5804959at2759"/>
<evidence type="ECO:0000259" key="4">
    <source>
        <dbReference type="PROSITE" id="PS50923"/>
    </source>
</evidence>
<dbReference type="PANTHER" id="PTHR45656:SF2">
    <property type="entry name" value="SEIZURE 6-LIKE PROTEIN 2"/>
    <property type="match status" value="1"/>
</dbReference>
<keyword evidence="2 3" id="KW-1015">Disulfide bond</keyword>
<evidence type="ECO:0000256" key="2">
    <source>
        <dbReference type="ARBA" id="ARBA00023157"/>
    </source>
</evidence>
<dbReference type="PROSITE" id="PS50923">
    <property type="entry name" value="SUSHI"/>
    <property type="match status" value="2"/>
</dbReference>
<dbReference type="Pfam" id="PF00084">
    <property type="entry name" value="Sushi"/>
    <property type="match status" value="2"/>
</dbReference>
<keyword evidence="1" id="KW-0677">Repeat</keyword>
<evidence type="ECO:0000313" key="6">
    <source>
        <dbReference type="Proteomes" id="UP000499080"/>
    </source>
</evidence>
<gene>
    <name evidence="5" type="ORF">AVEN_15315_1</name>
</gene>
<proteinExistence type="predicted"/>
<dbReference type="Proteomes" id="UP000499080">
    <property type="component" value="Unassembled WGS sequence"/>
</dbReference>
<evidence type="ECO:0000256" key="1">
    <source>
        <dbReference type="ARBA" id="ARBA00022737"/>
    </source>
</evidence>
<keyword evidence="6" id="KW-1185">Reference proteome</keyword>
<dbReference type="SMART" id="SM00032">
    <property type="entry name" value="CCP"/>
    <property type="match status" value="2"/>
</dbReference>
<protein>
    <recommendedName>
        <fullName evidence="4">Sushi domain-containing protein</fullName>
    </recommendedName>
</protein>
<dbReference type="GO" id="GO:0005783">
    <property type="term" value="C:endoplasmic reticulum"/>
    <property type="evidence" value="ECO:0007669"/>
    <property type="project" value="TreeGrafter"/>
</dbReference>
<dbReference type="EMBL" id="BGPR01003546">
    <property type="protein sequence ID" value="GBM89510.1"/>
    <property type="molecule type" value="Genomic_DNA"/>
</dbReference>
<dbReference type="GO" id="GO:0090036">
    <property type="term" value="P:regulation of protein kinase C signaling"/>
    <property type="evidence" value="ECO:0007669"/>
    <property type="project" value="TreeGrafter"/>
</dbReference>
<dbReference type="InterPro" id="IPR051277">
    <property type="entry name" value="SEZ6_CSMD_C4BPB_Regulators"/>
</dbReference>
<name>A0A4Y2JHE2_ARAVE</name>
<dbReference type="PANTHER" id="PTHR45656">
    <property type="entry name" value="PROTEIN CBR-CLEC-78"/>
    <property type="match status" value="1"/>
</dbReference>
<feature type="disulfide bond" evidence="3">
    <location>
        <begin position="94"/>
        <end position="121"/>
    </location>
</feature>
<sequence length="129" mass="14543">SNLLVEPRRRRQEFPVGTELTFVCNDGFEPEGTTVIVCLRNGQWTSLPPKCRRNPTAEVIELPCRHPGVVINSMFNGDLSKSSFPVGTAVAFRCIEGRQRKGPMTIFCQRNGKWSEHPPSCEPTRNSKR</sequence>
<dbReference type="InterPro" id="IPR000436">
    <property type="entry name" value="Sushi_SCR_CCP_dom"/>
</dbReference>
<keyword evidence="3" id="KW-0768">Sushi</keyword>
<dbReference type="GO" id="GO:0043025">
    <property type="term" value="C:neuronal cell body"/>
    <property type="evidence" value="ECO:0007669"/>
    <property type="project" value="TreeGrafter"/>
</dbReference>